<dbReference type="KEGG" id="cprv:CYPRO_1992"/>
<dbReference type="InterPro" id="IPR015879">
    <property type="entry name" value="Ring_hydroxy_dOase_asu_C_dom"/>
</dbReference>
<evidence type="ECO:0000256" key="5">
    <source>
        <dbReference type="ARBA" id="ARBA00023004"/>
    </source>
</evidence>
<keyword evidence="5" id="KW-0408">Iron</keyword>
<feature type="domain" description="Rieske" evidence="7">
    <location>
        <begin position="48"/>
        <end position="155"/>
    </location>
</feature>
<dbReference type="GO" id="GO:0051537">
    <property type="term" value="F:2 iron, 2 sulfur cluster binding"/>
    <property type="evidence" value="ECO:0007669"/>
    <property type="project" value="UniProtKB-KW"/>
</dbReference>
<organism evidence="8 9">
    <name type="scientific">Cyclonatronum proteinivorum</name>
    <dbReference type="NCBI Taxonomy" id="1457365"/>
    <lineage>
        <taxon>Bacteria</taxon>
        <taxon>Pseudomonadati</taxon>
        <taxon>Balneolota</taxon>
        <taxon>Balneolia</taxon>
        <taxon>Balneolales</taxon>
        <taxon>Cyclonatronaceae</taxon>
        <taxon>Cyclonatronum</taxon>
    </lineage>
</organism>
<keyword evidence="3" id="KW-0479">Metal-binding</keyword>
<evidence type="ECO:0000256" key="3">
    <source>
        <dbReference type="ARBA" id="ARBA00022723"/>
    </source>
</evidence>
<dbReference type="PROSITE" id="PS51296">
    <property type="entry name" value="RIESKE"/>
    <property type="match status" value="1"/>
</dbReference>
<dbReference type="Gene3D" id="3.90.380.10">
    <property type="entry name" value="Naphthalene 1,2-dioxygenase Alpha Subunit, Chain A, domain 1"/>
    <property type="match status" value="2"/>
</dbReference>
<proteinExistence type="predicted"/>
<dbReference type="Pfam" id="PF00355">
    <property type="entry name" value="Rieske"/>
    <property type="match status" value="1"/>
</dbReference>
<dbReference type="AlphaFoldDB" id="A0A345UL90"/>
<dbReference type="SUPFAM" id="SSF55961">
    <property type="entry name" value="Bet v1-like"/>
    <property type="match status" value="1"/>
</dbReference>
<accession>A0A345UL90</accession>
<keyword evidence="4" id="KW-0560">Oxidoreductase</keyword>
<protein>
    <submittedName>
        <fullName evidence="8">Choline monooxygenase</fullName>
    </submittedName>
</protein>
<sequence length="370" mass="42429">MENFSIPDIQPAELEHPPVERAETIPSHWYTSPEFHPLDLEAVLGTGWQCAGHISRIPEAGDAYPLLAGGNPVLILRDSEGELRAFYNVCRHRGGPLLKEPGSARFLKCLYHGWTYRLDGSLRGVPHFDRAELFDKDAFGLTPLRCEIRQGFIWISLQEDGAEPHPLLDELLHGIQDRTGHLNTETLQFAGEVVYEVACNWKVYIDNYLEGYHIPHVHPELCDLLSFQDYKTECAKWHSLQYSPFRQAESIYSDGSGEAYYYFVYPNTMLNILPGRVQLNRVEPVDAGHCRVHFEYYYDDVTSEAGKTKHQQDMAYSDKVQQEDMDICEAVQLGLRSKAYDRGRFSPKMETALHHFQGLLKQSYARFLTL</sequence>
<dbReference type="GO" id="GO:0004497">
    <property type="term" value="F:monooxygenase activity"/>
    <property type="evidence" value="ECO:0007669"/>
    <property type="project" value="UniProtKB-KW"/>
</dbReference>
<dbReference type="GO" id="GO:0005506">
    <property type="term" value="F:iron ion binding"/>
    <property type="evidence" value="ECO:0007669"/>
    <property type="project" value="InterPro"/>
</dbReference>
<evidence type="ECO:0000256" key="1">
    <source>
        <dbReference type="ARBA" id="ARBA00001962"/>
    </source>
</evidence>
<dbReference type="CDD" id="cd03469">
    <property type="entry name" value="Rieske_RO_Alpha_N"/>
    <property type="match status" value="1"/>
</dbReference>
<gene>
    <name evidence="8" type="ORF">CYPRO_1992</name>
</gene>
<dbReference type="Proteomes" id="UP000254808">
    <property type="component" value="Chromosome"/>
</dbReference>
<dbReference type="RefSeq" id="WP_164682681.1">
    <property type="nucleotide sequence ID" value="NZ_CP027806.1"/>
</dbReference>
<evidence type="ECO:0000259" key="7">
    <source>
        <dbReference type="PROSITE" id="PS51296"/>
    </source>
</evidence>
<dbReference type="PANTHER" id="PTHR43756">
    <property type="entry name" value="CHOLINE MONOOXYGENASE, CHLOROPLASTIC"/>
    <property type="match status" value="1"/>
</dbReference>
<reference evidence="8 9" key="1">
    <citation type="submission" date="2018-03" db="EMBL/GenBank/DDBJ databases">
        <title>Phenotypic and genomic properties of Cyclonatronum proteinivorum gen. nov., sp. nov., a haloalkaliphilic bacteroidete from soda lakes possessing Na+-translocating rhodopsin.</title>
        <authorList>
            <person name="Toshchakov S.V."/>
            <person name="Korzhenkov A."/>
            <person name="Samarov N.I."/>
            <person name="Kublanov I.V."/>
            <person name="Muntyan M.S."/>
            <person name="Sorokin D.Y."/>
        </authorList>
    </citation>
    <scope>NUCLEOTIDE SEQUENCE [LARGE SCALE GENOMIC DNA]</scope>
    <source>
        <strain evidence="8 9">Omega</strain>
    </source>
</reference>
<evidence type="ECO:0000313" key="9">
    <source>
        <dbReference type="Proteomes" id="UP000254808"/>
    </source>
</evidence>
<evidence type="ECO:0000256" key="2">
    <source>
        <dbReference type="ARBA" id="ARBA00022714"/>
    </source>
</evidence>
<evidence type="ECO:0000256" key="6">
    <source>
        <dbReference type="ARBA" id="ARBA00023014"/>
    </source>
</evidence>
<keyword evidence="9" id="KW-1185">Reference proteome</keyword>
<name>A0A345UL90_9BACT</name>
<dbReference type="PANTHER" id="PTHR43756:SF5">
    <property type="entry name" value="CHOLINE MONOOXYGENASE, CHLOROPLASTIC"/>
    <property type="match status" value="1"/>
</dbReference>
<dbReference type="InterPro" id="IPR036922">
    <property type="entry name" value="Rieske_2Fe-2S_sf"/>
</dbReference>
<keyword evidence="2" id="KW-0001">2Fe-2S</keyword>
<keyword evidence="8" id="KW-0503">Monooxygenase</keyword>
<dbReference type="EMBL" id="CP027806">
    <property type="protein sequence ID" value="AXJ01242.1"/>
    <property type="molecule type" value="Genomic_DNA"/>
</dbReference>
<dbReference type="InterPro" id="IPR001663">
    <property type="entry name" value="Rng_hydr_dOase-A"/>
</dbReference>
<evidence type="ECO:0000256" key="4">
    <source>
        <dbReference type="ARBA" id="ARBA00023002"/>
    </source>
</evidence>
<dbReference type="Pfam" id="PF00848">
    <property type="entry name" value="Ring_hydroxyl_A"/>
    <property type="match status" value="1"/>
</dbReference>
<dbReference type="Gene3D" id="2.102.10.10">
    <property type="entry name" value="Rieske [2Fe-2S] iron-sulphur domain"/>
    <property type="match status" value="1"/>
</dbReference>
<keyword evidence="6" id="KW-0411">Iron-sulfur</keyword>
<dbReference type="PRINTS" id="PR00090">
    <property type="entry name" value="RNGDIOXGNASE"/>
</dbReference>
<dbReference type="InterPro" id="IPR017941">
    <property type="entry name" value="Rieske_2Fe-2S"/>
</dbReference>
<dbReference type="SUPFAM" id="SSF50022">
    <property type="entry name" value="ISP domain"/>
    <property type="match status" value="1"/>
</dbReference>
<comment type="cofactor">
    <cofactor evidence="1">
        <name>Fe cation</name>
        <dbReference type="ChEBI" id="CHEBI:24875"/>
    </cofactor>
</comment>
<evidence type="ECO:0000313" key="8">
    <source>
        <dbReference type="EMBL" id="AXJ01242.1"/>
    </source>
</evidence>